<protein>
    <submittedName>
        <fullName evidence="3">Uncharacterized protein</fullName>
    </submittedName>
</protein>
<gene>
    <name evidence="3" type="ORF">ADEAN_000142600</name>
</gene>
<feature type="compositionally biased region" description="Basic and acidic residues" evidence="2">
    <location>
        <begin position="645"/>
        <end position="664"/>
    </location>
</feature>
<feature type="region of interest" description="Disordered" evidence="2">
    <location>
        <begin position="645"/>
        <end position="673"/>
    </location>
</feature>
<accession>A0A7G2C7M5</accession>
<evidence type="ECO:0000313" key="4">
    <source>
        <dbReference type="Proteomes" id="UP000515908"/>
    </source>
</evidence>
<dbReference type="EMBL" id="LR877146">
    <property type="protein sequence ID" value="CAD2213982.1"/>
    <property type="molecule type" value="Genomic_DNA"/>
</dbReference>
<organism evidence="3 4">
    <name type="scientific">Angomonas deanei</name>
    <dbReference type="NCBI Taxonomy" id="59799"/>
    <lineage>
        <taxon>Eukaryota</taxon>
        <taxon>Discoba</taxon>
        <taxon>Euglenozoa</taxon>
        <taxon>Kinetoplastea</taxon>
        <taxon>Metakinetoplastina</taxon>
        <taxon>Trypanosomatida</taxon>
        <taxon>Trypanosomatidae</taxon>
        <taxon>Strigomonadinae</taxon>
        <taxon>Angomonas</taxon>
    </lineage>
</organism>
<evidence type="ECO:0000256" key="2">
    <source>
        <dbReference type="SAM" id="MobiDB-lite"/>
    </source>
</evidence>
<feature type="region of interest" description="Disordered" evidence="2">
    <location>
        <begin position="404"/>
        <end position="437"/>
    </location>
</feature>
<name>A0A7G2C7M5_9TRYP</name>
<evidence type="ECO:0000256" key="1">
    <source>
        <dbReference type="SAM" id="Coils"/>
    </source>
</evidence>
<proteinExistence type="predicted"/>
<feature type="coiled-coil region" evidence="1">
    <location>
        <begin position="274"/>
        <end position="336"/>
    </location>
</feature>
<evidence type="ECO:0000313" key="3">
    <source>
        <dbReference type="EMBL" id="CAD2213982.1"/>
    </source>
</evidence>
<keyword evidence="1" id="KW-0175">Coiled coil</keyword>
<reference evidence="3 4" key="1">
    <citation type="submission" date="2020-08" db="EMBL/GenBank/DDBJ databases">
        <authorList>
            <person name="Newling K."/>
            <person name="Davey J."/>
            <person name="Forrester S."/>
        </authorList>
    </citation>
    <scope>NUCLEOTIDE SEQUENCE [LARGE SCALE GENOMIC DNA]</scope>
    <source>
        <strain evidence="4">Crithidia deanei Carvalho (ATCC PRA-265)</strain>
    </source>
</reference>
<sequence>MHTGLDLIQSVVANQQSYGQFIYYLLAVLHTALKNDAVMHYVEQVRANAAGDDTSSKRETLESLLGESLEPQGNTLTVVDNVNNTSLELSSSTGSFASTGASRLYALAFVTIYDRIHKELETNTLNSALLLDKQFLIKSDKEWSAGEEGAYPVVYTDKEIDLLYRLAQEEELLDEEINIIRKAHGTNNTKSSKKAKEDNFLKEGTMQRLKQLKLISKEEQHADFLNRLSKRVNFHDFSKRMTVEPENEMDSAALDQSITDNRWLFSLHERFEKLEEVQATWREAKRKMDKYDERLKQAKHVDESDKALYNQYLQEVNQVQKRMQTVQKEMSALLNDNLTPFFEALLHQTKTFCEMVCQFLDIRNILLGAEGSGEADKGAQMTLRGYEAEVMHTNILDAAIDQIEHPQGHPDGPQSPTSTVESATREAQTEDDLVLESLTNTDRPISFQLTEANLRELEHNLEEKERQEKEVAPAAPVKIKADRTNSMQQTGSVKNDLFLLHENSSTTSKKSSGGGSWNSLKERAAIHKKINQTREIYFRFFFFDNLYNSFKNVFLRFQLVLMYLFKTVKDCNYIRYVSNENFPNVKTVDEIKRLMAFLDSGANQRRKKPYEELNNYLFIFRKRLEQLRFRGKQIRIAEDKIEKYSDPKQSTEKDKSTESEEKTTTTKKRRRLFSEKTRRRRLAKWQMELTKRENEFRSFVHLSFKNGVKEMFLLYENLLYIVSNYLEYFTNALSTETS</sequence>
<dbReference type="VEuPathDB" id="TriTrypDB:ADEAN_000142600"/>
<dbReference type="Proteomes" id="UP000515908">
    <property type="component" value="Chromosome 02"/>
</dbReference>
<dbReference type="AlphaFoldDB" id="A0A7G2C7M5"/>
<keyword evidence="4" id="KW-1185">Reference proteome</keyword>